<proteinExistence type="predicted"/>
<gene>
    <name evidence="3" type="ORF">ACFOHH_04500</name>
</gene>
<dbReference type="RefSeq" id="WP_257317908.1">
    <property type="nucleotide sequence ID" value="NZ_JANFDG010000035.1"/>
</dbReference>
<evidence type="ECO:0000313" key="3">
    <source>
        <dbReference type="EMBL" id="MFC3072361.1"/>
    </source>
</evidence>
<evidence type="ECO:0000256" key="1">
    <source>
        <dbReference type="SAM" id="MobiDB-lite"/>
    </source>
</evidence>
<feature type="compositionally biased region" description="Low complexity" evidence="1">
    <location>
        <begin position="498"/>
        <end position="510"/>
    </location>
</feature>
<dbReference type="EMBL" id="JBHRSP010000006">
    <property type="protein sequence ID" value="MFC3072361.1"/>
    <property type="molecule type" value="Genomic_DNA"/>
</dbReference>
<feature type="compositionally biased region" description="Acidic residues" evidence="1">
    <location>
        <begin position="487"/>
        <end position="497"/>
    </location>
</feature>
<dbReference type="Pfam" id="PF13264">
    <property type="entry name" value="DUF4055"/>
    <property type="match status" value="1"/>
</dbReference>
<feature type="region of interest" description="Disordered" evidence="1">
    <location>
        <begin position="485"/>
        <end position="510"/>
    </location>
</feature>
<dbReference type="InterPro" id="IPR025129">
    <property type="entry name" value="DUF4055"/>
</dbReference>
<sequence length="510" mass="57044">MADNTDLLSTSGDYQAMVPYWTMVGTIMHGAAAMRKVPKFLPQFPNESNANYKYRRENAKFTNIYRDIVENLASKPFTKEVRLVNESVPEPIKAVVEDVDGQGNHLHAFATQYFFNGVNSAIDWLLVDHTRLPEGATLADERKMGARPFWVRIAATDMLAVYSAVVAGKEQFVYARMNETYVRRAENGIDEETVSRVRVLVRDPIADEAGHVTDYAPARYEVWEKGSDAGDAWQLIEEGPITIGVIALVPFITGRRDGSSWRVLPPLNDVAELQIEHYQAETNLKMAKEQTAFPMLAGNGITPPMEVYEKDDGTRGQRPVTVPIGPASVLYAPMNDQGQHGQWQYIEPTAASLKFLSDEVDKLERQMREIGRIPLTAGTAGMTQITAMLQSQKVSSAVQAWAWLLKDALEKAFKFTAMWLNINVEPTVFVNTNIAIDIGTDKAPEILRGMRQDGDLSQQTYWEEMRERGVLSQEFEADREIKRLEEELPGDPGDDELAAAMTPPARIAAE</sequence>
<name>A0ABV7DBP2_9HYPH</name>
<comment type="caution">
    <text evidence="3">The sequence shown here is derived from an EMBL/GenBank/DDBJ whole genome shotgun (WGS) entry which is preliminary data.</text>
</comment>
<accession>A0ABV7DBP2</accession>
<feature type="domain" description="DUF4055" evidence="2">
    <location>
        <begin position="266"/>
        <end position="420"/>
    </location>
</feature>
<keyword evidence="4" id="KW-1185">Reference proteome</keyword>
<evidence type="ECO:0000259" key="2">
    <source>
        <dbReference type="Pfam" id="PF13264"/>
    </source>
</evidence>
<reference evidence="4" key="1">
    <citation type="journal article" date="2019" name="Int. J. Syst. Evol. Microbiol.">
        <title>The Global Catalogue of Microorganisms (GCM) 10K type strain sequencing project: providing services to taxonomists for standard genome sequencing and annotation.</title>
        <authorList>
            <consortium name="The Broad Institute Genomics Platform"/>
            <consortium name="The Broad Institute Genome Sequencing Center for Infectious Disease"/>
            <person name="Wu L."/>
            <person name="Ma J."/>
        </authorList>
    </citation>
    <scope>NUCLEOTIDE SEQUENCE [LARGE SCALE GENOMIC DNA]</scope>
    <source>
        <strain evidence="4">KCTC 52677</strain>
    </source>
</reference>
<dbReference type="Proteomes" id="UP001595377">
    <property type="component" value="Unassembled WGS sequence"/>
</dbReference>
<organism evidence="3 4">
    <name type="scientific">Shinella pollutisoli</name>
    <dbReference type="NCBI Taxonomy" id="2250594"/>
    <lineage>
        <taxon>Bacteria</taxon>
        <taxon>Pseudomonadati</taxon>
        <taxon>Pseudomonadota</taxon>
        <taxon>Alphaproteobacteria</taxon>
        <taxon>Hyphomicrobiales</taxon>
        <taxon>Rhizobiaceae</taxon>
        <taxon>Shinella</taxon>
    </lineage>
</organism>
<protein>
    <submittedName>
        <fullName evidence="3">DUF4055 domain-containing protein</fullName>
    </submittedName>
</protein>
<evidence type="ECO:0000313" key="4">
    <source>
        <dbReference type="Proteomes" id="UP001595377"/>
    </source>
</evidence>